<accession>A0A398B7M4</accession>
<comment type="caution">
    <text evidence="1">The sequence shown here is derived from an EMBL/GenBank/DDBJ whole genome shotgun (WGS) entry which is preliminary data.</text>
</comment>
<name>A0A398B7M4_9BACI</name>
<dbReference type="PANTHER" id="PTHR34387">
    <property type="entry name" value="SLR1258 PROTEIN"/>
    <property type="match status" value="1"/>
</dbReference>
<keyword evidence="2" id="KW-1185">Reference proteome</keyword>
<gene>
    <name evidence="1" type="ORF">D1970_14980</name>
</gene>
<dbReference type="RefSeq" id="WP_119113675.1">
    <property type="nucleotide sequence ID" value="NZ_CBCSEO010000005.1"/>
</dbReference>
<organism evidence="1 2">
    <name type="scientific">Mesobacillus zeae</name>
    <dbReference type="NCBI Taxonomy" id="1917180"/>
    <lineage>
        <taxon>Bacteria</taxon>
        <taxon>Bacillati</taxon>
        <taxon>Bacillota</taxon>
        <taxon>Bacilli</taxon>
        <taxon>Bacillales</taxon>
        <taxon>Bacillaceae</taxon>
        <taxon>Mesobacillus</taxon>
    </lineage>
</organism>
<dbReference type="Proteomes" id="UP000265816">
    <property type="component" value="Unassembled WGS sequence"/>
</dbReference>
<dbReference type="InterPro" id="IPR052022">
    <property type="entry name" value="26kDa_periplasmic_antigen"/>
</dbReference>
<protein>
    <submittedName>
        <fullName evidence="1">DUF541 domain-containing protein</fullName>
    </submittedName>
</protein>
<dbReference type="OrthoDB" id="9785192at2"/>
<dbReference type="PANTHER" id="PTHR34387:SF1">
    <property type="entry name" value="PERIPLASMIC IMMUNOGENIC PROTEIN"/>
    <property type="match status" value="1"/>
</dbReference>
<dbReference type="Gene3D" id="3.30.70.2970">
    <property type="entry name" value="Protein of unknown function (DUF541), domain 2"/>
    <property type="match status" value="1"/>
</dbReference>
<evidence type="ECO:0000313" key="2">
    <source>
        <dbReference type="Proteomes" id="UP000265816"/>
    </source>
</evidence>
<evidence type="ECO:0000313" key="1">
    <source>
        <dbReference type="EMBL" id="RID83900.1"/>
    </source>
</evidence>
<sequence length="211" mass="22854">MFDRNGTTQTLINVQGEGIRQTEPDTASAILGVRTESMKLKDAQERNARDTANVTAALLNLGVKQEDIQTTQYRIESIYSYEEGKQLFQGYRVTHLLAIKIRDINQAGTLIDKSVENGANEIFGVQFSLANADALYLSALSSAVRNAWEKAVLIGNTMGVKVSPIPVEITEASSSPPPVPFLAKSGASSTVPEPGMVQVKAIVTARFEILK</sequence>
<dbReference type="Gene3D" id="3.30.110.170">
    <property type="entry name" value="Protein of unknown function (DUF541), domain 1"/>
    <property type="match status" value="1"/>
</dbReference>
<reference evidence="1 2" key="1">
    <citation type="submission" date="2018-08" db="EMBL/GenBank/DDBJ databases">
        <title>Bacillus jemisoniae sp. nov., Bacillus chryseoplanitiae sp. nov., Bacillus resnikiae sp. nov., and Bacillus frankliniae sp. nov., isolated from Viking spacecraft and associated surfaces.</title>
        <authorList>
            <person name="Seuylemezian A."/>
            <person name="Vaishampayan P."/>
        </authorList>
    </citation>
    <scope>NUCLEOTIDE SEQUENCE [LARGE SCALE GENOMIC DNA]</scope>
    <source>
        <strain evidence="1 2">JJ-247</strain>
    </source>
</reference>
<dbReference type="Pfam" id="PF04402">
    <property type="entry name" value="SIMPL"/>
    <property type="match status" value="1"/>
</dbReference>
<proteinExistence type="predicted"/>
<dbReference type="AlphaFoldDB" id="A0A398B7M4"/>
<dbReference type="EMBL" id="QWVT01000024">
    <property type="protein sequence ID" value="RID83900.1"/>
    <property type="molecule type" value="Genomic_DNA"/>
</dbReference>
<dbReference type="InterPro" id="IPR007497">
    <property type="entry name" value="SIMPL/DUF541"/>
</dbReference>
<dbReference type="GO" id="GO:0006974">
    <property type="term" value="P:DNA damage response"/>
    <property type="evidence" value="ECO:0007669"/>
    <property type="project" value="TreeGrafter"/>
</dbReference>